<protein>
    <submittedName>
        <fullName evidence="1">Uncharacterized protein</fullName>
    </submittedName>
</protein>
<sequence length="121" mass="13516">MDCGHGTLDVTELKGKTSVKRAGNNEGVKEAYIEIYNMLSEEYGSLKTLTISNVPNLLQNELTLGGANISIIKKKEVQAILKKHFNSIFTFLQDNKFDLRAYDKVIFTGGVVHLQRLLRSA</sequence>
<comment type="caution">
    <text evidence="1">The sequence shown here is derived from an EMBL/GenBank/DDBJ whole genome shotgun (WGS) entry which is preliminary data.</text>
</comment>
<keyword evidence="2" id="KW-1185">Reference proteome</keyword>
<evidence type="ECO:0000313" key="1">
    <source>
        <dbReference type="EMBL" id="GGE64672.1"/>
    </source>
</evidence>
<gene>
    <name evidence="1" type="ORF">GCM10007140_13630</name>
</gene>
<evidence type="ECO:0000313" key="2">
    <source>
        <dbReference type="Proteomes" id="UP000605259"/>
    </source>
</evidence>
<accession>A0A917APB8</accession>
<dbReference type="AlphaFoldDB" id="A0A917APB8"/>
<name>A0A917APB8_9BACI</name>
<organism evidence="1 2">
    <name type="scientific">Priestia taiwanensis</name>
    <dbReference type="NCBI Taxonomy" id="1347902"/>
    <lineage>
        <taxon>Bacteria</taxon>
        <taxon>Bacillati</taxon>
        <taxon>Bacillota</taxon>
        <taxon>Bacilli</taxon>
        <taxon>Bacillales</taxon>
        <taxon>Bacillaceae</taxon>
        <taxon>Priestia</taxon>
    </lineage>
</organism>
<reference evidence="1" key="2">
    <citation type="submission" date="2020-09" db="EMBL/GenBank/DDBJ databases">
        <authorList>
            <person name="Sun Q."/>
            <person name="Zhou Y."/>
        </authorList>
    </citation>
    <scope>NUCLEOTIDE SEQUENCE</scope>
    <source>
        <strain evidence="1">CGMCC 1.12698</strain>
    </source>
</reference>
<dbReference type="EMBL" id="BMFK01000001">
    <property type="protein sequence ID" value="GGE64672.1"/>
    <property type="molecule type" value="Genomic_DNA"/>
</dbReference>
<dbReference type="InterPro" id="IPR043129">
    <property type="entry name" value="ATPase_NBD"/>
</dbReference>
<dbReference type="Proteomes" id="UP000605259">
    <property type="component" value="Unassembled WGS sequence"/>
</dbReference>
<proteinExistence type="predicted"/>
<dbReference type="Gene3D" id="3.30.420.40">
    <property type="match status" value="1"/>
</dbReference>
<dbReference type="SUPFAM" id="SSF53067">
    <property type="entry name" value="Actin-like ATPase domain"/>
    <property type="match status" value="1"/>
</dbReference>
<dbReference type="RefSeq" id="WP_229722162.1">
    <property type="nucleotide sequence ID" value="NZ_BMFK01000001.1"/>
</dbReference>
<reference evidence="1" key="1">
    <citation type="journal article" date="2014" name="Int. J. Syst. Evol. Microbiol.">
        <title>Complete genome sequence of Corynebacterium casei LMG S-19264T (=DSM 44701T), isolated from a smear-ripened cheese.</title>
        <authorList>
            <consortium name="US DOE Joint Genome Institute (JGI-PGF)"/>
            <person name="Walter F."/>
            <person name="Albersmeier A."/>
            <person name="Kalinowski J."/>
            <person name="Ruckert C."/>
        </authorList>
    </citation>
    <scope>NUCLEOTIDE SEQUENCE</scope>
    <source>
        <strain evidence="1">CGMCC 1.12698</strain>
    </source>
</reference>